<proteinExistence type="predicted"/>
<dbReference type="AlphaFoldDB" id="A0A4R1BJB5"/>
<comment type="caution">
    <text evidence="5">The sequence shown here is derived from an EMBL/GenBank/DDBJ whole genome shotgun (WGS) entry which is preliminary data.</text>
</comment>
<gene>
    <name evidence="5" type="ORF">E0L93_07580</name>
</gene>
<feature type="active site" description="Acyl-thioester intermediate" evidence="2">
    <location>
        <position position="203"/>
    </location>
</feature>
<dbReference type="RefSeq" id="WP_132690569.1">
    <property type="nucleotide sequence ID" value="NZ_SKBU01000014.1"/>
</dbReference>
<dbReference type="GO" id="GO:0016787">
    <property type="term" value="F:hydrolase activity"/>
    <property type="evidence" value="ECO:0007669"/>
    <property type="project" value="UniProtKB-KW"/>
</dbReference>
<dbReference type="InterPro" id="IPR023365">
    <property type="entry name" value="Sortase_dom-sf"/>
</dbReference>
<organism evidence="5 6">
    <name type="scientific">Rubrobacter taiwanensis</name>
    <dbReference type="NCBI Taxonomy" id="185139"/>
    <lineage>
        <taxon>Bacteria</taxon>
        <taxon>Bacillati</taxon>
        <taxon>Actinomycetota</taxon>
        <taxon>Rubrobacteria</taxon>
        <taxon>Rubrobacterales</taxon>
        <taxon>Rubrobacteraceae</taxon>
        <taxon>Rubrobacter</taxon>
    </lineage>
</organism>
<protein>
    <submittedName>
        <fullName evidence="5">Sortase</fullName>
    </submittedName>
</protein>
<feature type="transmembrane region" description="Helical" evidence="4">
    <location>
        <begin position="6"/>
        <end position="29"/>
    </location>
</feature>
<name>A0A4R1BJB5_9ACTN</name>
<dbReference type="SUPFAM" id="SSF63817">
    <property type="entry name" value="Sortase"/>
    <property type="match status" value="1"/>
</dbReference>
<keyword evidence="4" id="KW-1133">Transmembrane helix</keyword>
<keyword evidence="1" id="KW-0378">Hydrolase</keyword>
<feature type="active site" description="Proton donor/acceptor" evidence="2">
    <location>
        <position position="136"/>
    </location>
</feature>
<feature type="compositionally biased region" description="Basic and acidic residues" evidence="3">
    <location>
        <begin position="55"/>
        <end position="69"/>
    </location>
</feature>
<reference evidence="5 6" key="1">
    <citation type="submission" date="2019-03" db="EMBL/GenBank/DDBJ databases">
        <title>Whole genome sequence of a novel Rubrobacter taiwanensis strain, isolated from Yellowstone National Park.</title>
        <authorList>
            <person name="Freed S."/>
            <person name="Ramaley R.F."/>
            <person name="Kyndt J.A."/>
        </authorList>
    </citation>
    <scope>NUCLEOTIDE SEQUENCE [LARGE SCALE GENOMIC DNA]</scope>
    <source>
        <strain evidence="5 6">Yellowstone</strain>
    </source>
</reference>
<dbReference type="Pfam" id="PF04203">
    <property type="entry name" value="Sortase"/>
    <property type="match status" value="1"/>
</dbReference>
<dbReference type="Gene3D" id="2.40.260.10">
    <property type="entry name" value="Sortase"/>
    <property type="match status" value="1"/>
</dbReference>
<keyword evidence="4" id="KW-0472">Membrane</keyword>
<keyword evidence="4" id="KW-0812">Transmembrane</keyword>
<dbReference type="OrthoDB" id="5242879at2"/>
<evidence type="ECO:0000256" key="4">
    <source>
        <dbReference type="SAM" id="Phobius"/>
    </source>
</evidence>
<evidence type="ECO:0000256" key="3">
    <source>
        <dbReference type="SAM" id="MobiDB-lite"/>
    </source>
</evidence>
<feature type="region of interest" description="Disordered" evidence="3">
    <location>
        <begin position="47"/>
        <end position="69"/>
    </location>
</feature>
<dbReference type="EMBL" id="SKBU01000014">
    <property type="protein sequence ID" value="TCJ17381.1"/>
    <property type="molecule type" value="Genomic_DNA"/>
</dbReference>
<evidence type="ECO:0000256" key="1">
    <source>
        <dbReference type="ARBA" id="ARBA00022801"/>
    </source>
</evidence>
<evidence type="ECO:0000256" key="2">
    <source>
        <dbReference type="PIRSR" id="PIRSR605754-1"/>
    </source>
</evidence>
<evidence type="ECO:0000313" key="6">
    <source>
        <dbReference type="Proteomes" id="UP000295244"/>
    </source>
</evidence>
<keyword evidence="6" id="KW-1185">Reference proteome</keyword>
<sequence length="224" mass="23921">MQGKSFGFYALGFVALLAISGLAAFLIGVSHREDISVARLSQPAAATPLELAQEGPERENEGRDRREDRRLQSEGLLASVVPPGSDQLSLTFPAAGIYDNLVQNTSDPAALHHGAIKLPQTGFPWQEGANTYIAGHVLGYVGTGSYMQFAGLPNAGIGDEFYITDAGGNRYTYRVFETLTVSPTDVWVTSPVPGKTVASLQTCVGPNYEYRLVVRGELVSVDAA</sequence>
<evidence type="ECO:0000313" key="5">
    <source>
        <dbReference type="EMBL" id="TCJ17381.1"/>
    </source>
</evidence>
<dbReference type="InterPro" id="IPR005754">
    <property type="entry name" value="Sortase"/>
</dbReference>
<dbReference type="Proteomes" id="UP000295244">
    <property type="component" value="Unassembled WGS sequence"/>
</dbReference>
<accession>A0A4R1BJB5</accession>
<dbReference type="CDD" id="cd05830">
    <property type="entry name" value="Sortase_E"/>
    <property type="match status" value="1"/>
</dbReference>
<dbReference type="InterPro" id="IPR042003">
    <property type="entry name" value="Sortase_E"/>
</dbReference>